<reference evidence="16" key="1">
    <citation type="submission" date="2022-11" db="UniProtKB">
        <authorList>
            <consortium name="WormBaseParasite"/>
        </authorList>
    </citation>
    <scope>IDENTIFICATION</scope>
</reference>
<dbReference type="InterPro" id="IPR050446">
    <property type="entry name" value="FAD-oxidoreductase/Apoptosis"/>
</dbReference>
<dbReference type="InterPro" id="IPR023753">
    <property type="entry name" value="FAD/NAD-binding_dom"/>
</dbReference>
<dbReference type="Gene3D" id="3.50.50.60">
    <property type="entry name" value="FAD/NAD(P)-binding domain"/>
    <property type="match status" value="2"/>
</dbReference>
<dbReference type="PRINTS" id="PR00411">
    <property type="entry name" value="PNDRDTASEI"/>
</dbReference>
<dbReference type="PRINTS" id="PR00368">
    <property type="entry name" value="FADPNR"/>
</dbReference>
<keyword evidence="4" id="KW-0285">Flavoprotein</keyword>
<keyword evidence="15" id="KW-1185">Reference proteome</keyword>
<dbReference type="AlphaFoldDB" id="A0A914C796"/>
<dbReference type="GO" id="GO:0046983">
    <property type="term" value="F:protein dimerization activity"/>
    <property type="evidence" value="ECO:0007669"/>
    <property type="project" value="InterPro"/>
</dbReference>
<evidence type="ECO:0000256" key="4">
    <source>
        <dbReference type="ARBA" id="ARBA00022630"/>
    </source>
</evidence>
<dbReference type="InterPro" id="IPR003604">
    <property type="entry name" value="Matrin/U1-like-C_Znf_C2H2"/>
</dbReference>
<dbReference type="GO" id="GO:0008270">
    <property type="term" value="F:zinc ion binding"/>
    <property type="evidence" value="ECO:0007669"/>
    <property type="project" value="InterPro"/>
</dbReference>
<evidence type="ECO:0000256" key="11">
    <source>
        <dbReference type="ARBA" id="ARBA00047786"/>
    </source>
</evidence>
<dbReference type="InterPro" id="IPR059039">
    <property type="entry name" value="ZNF380_CC"/>
</dbReference>
<dbReference type="SMART" id="SM00451">
    <property type="entry name" value="ZnF_U1"/>
    <property type="match status" value="1"/>
</dbReference>
<feature type="domain" description="U1-type" evidence="14">
    <location>
        <begin position="42"/>
        <end position="75"/>
    </location>
</feature>
<dbReference type="PANTHER" id="PTHR43557">
    <property type="entry name" value="APOPTOSIS-INDUCING FACTOR 1"/>
    <property type="match status" value="1"/>
</dbReference>
<dbReference type="SUPFAM" id="SSF55424">
    <property type="entry name" value="FAD/NAD-linked reductases, dimerisation (C-terminal) domain"/>
    <property type="match status" value="1"/>
</dbReference>
<keyword evidence="5" id="KW-0053">Apoptosis</keyword>
<accession>A0A914C796</accession>
<keyword evidence="6" id="KW-0274">FAD</keyword>
<evidence type="ECO:0000256" key="3">
    <source>
        <dbReference type="ARBA" id="ARBA00006442"/>
    </source>
</evidence>
<protein>
    <submittedName>
        <fullName evidence="16">U1-type domain-containing protein</fullName>
    </submittedName>
</protein>
<evidence type="ECO:0000256" key="1">
    <source>
        <dbReference type="ARBA" id="ARBA00001974"/>
    </source>
</evidence>
<evidence type="ECO:0000313" key="15">
    <source>
        <dbReference type="Proteomes" id="UP000887540"/>
    </source>
</evidence>
<keyword evidence="8" id="KW-0560">Oxidoreductase</keyword>
<evidence type="ECO:0000256" key="7">
    <source>
        <dbReference type="ARBA" id="ARBA00022946"/>
    </source>
</evidence>
<dbReference type="PANTHER" id="PTHR43557:SF4">
    <property type="entry name" value="APOPTOSIS-INDUCING FACTOR 1, MITOCHONDRIAL"/>
    <property type="match status" value="1"/>
</dbReference>
<dbReference type="Gene3D" id="3.30.390.30">
    <property type="match status" value="1"/>
</dbReference>
<comment type="cofactor">
    <cofactor evidence="1">
        <name>FAD</name>
        <dbReference type="ChEBI" id="CHEBI:57692"/>
    </cofactor>
</comment>
<feature type="compositionally biased region" description="Basic and acidic residues" evidence="13">
    <location>
        <begin position="809"/>
        <end position="822"/>
    </location>
</feature>
<keyword evidence="9" id="KW-0520">NAD</keyword>
<evidence type="ECO:0000256" key="2">
    <source>
        <dbReference type="ARBA" id="ARBA00004173"/>
    </source>
</evidence>
<dbReference type="GO" id="GO:0006915">
    <property type="term" value="P:apoptotic process"/>
    <property type="evidence" value="ECO:0007669"/>
    <property type="project" value="UniProtKB-KW"/>
</dbReference>
<dbReference type="GO" id="GO:0003676">
    <property type="term" value="F:nucleic acid binding"/>
    <property type="evidence" value="ECO:0007669"/>
    <property type="project" value="InterPro"/>
</dbReference>
<feature type="region of interest" description="Disordered" evidence="13">
    <location>
        <begin position="797"/>
        <end position="822"/>
    </location>
</feature>
<evidence type="ECO:0000256" key="8">
    <source>
        <dbReference type="ARBA" id="ARBA00023002"/>
    </source>
</evidence>
<keyword evidence="10" id="KW-0496">Mitochondrion</keyword>
<name>A0A914C796_9BILA</name>
<evidence type="ECO:0000256" key="6">
    <source>
        <dbReference type="ARBA" id="ARBA00022827"/>
    </source>
</evidence>
<dbReference type="InterPro" id="IPR036188">
    <property type="entry name" value="FAD/NAD-bd_sf"/>
</dbReference>
<dbReference type="GO" id="GO:0005739">
    <property type="term" value="C:mitochondrion"/>
    <property type="evidence" value="ECO:0007669"/>
    <property type="project" value="UniProtKB-SubCell"/>
</dbReference>
<evidence type="ECO:0000259" key="14">
    <source>
        <dbReference type="SMART" id="SM00451"/>
    </source>
</evidence>
<proteinExistence type="inferred from homology"/>
<evidence type="ECO:0000256" key="12">
    <source>
        <dbReference type="SAM" id="Coils"/>
    </source>
</evidence>
<feature type="coiled-coil region" evidence="12">
    <location>
        <begin position="165"/>
        <end position="209"/>
    </location>
</feature>
<keyword evidence="7" id="KW-0809">Transit peptide</keyword>
<comment type="subcellular location">
    <subcellularLocation>
        <location evidence="2">Mitochondrion</location>
    </subcellularLocation>
</comment>
<dbReference type="SMART" id="SM01353">
    <property type="entry name" value="AIF_C"/>
    <property type="match status" value="1"/>
</dbReference>
<dbReference type="Pfam" id="PF14721">
    <property type="entry name" value="AIF_C"/>
    <property type="match status" value="2"/>
</dbReference>
<evidence type="ECO:0000256" key="5">
    <source>
        <dbReference type="ARBA" id="ARBA00022703"/>
    </source>
</evidence>
<dbReference type="GO" id="GO:0033108">
    <property type="term" value="P:mitochondrial respiratory chain complex assembly"/>
    <property type="evidence" value="ECO:0007669"/>
    <property type="project" value="TreeGrafter"/>
</dbReference>
<dbReference type="SUPFAM" id="SSF51905">
    <property type="entry name" value="FAD/NAD(P)-binding domain"/>
    <property type="match status" value="2"/>
</dbReference>
<dbReference type="WBParaSite" id="ACRNAN_Path_477.g1795.t1">
    <property type="protein sequence ID" value="ACRNAN_Path_477.g1795.t1"/>
    <property type="gene ID" value="ACRNAN_Path_477.g1795"/>
</dbReference>
<keyword evidence="12" id="KW-0175">Coiled coil</keyword>
<evidence type="ECO:0000256" key="13">
    <source>
        <dbReference type="SAM" id="MobiDB-lite"/>
    </source>
</evidence>
<dbReference type="Proteomes" id="UP000887540">
    <property type="component" value="Unplaced"/>
</dbReference>
<evidence type="ECO:0000256" key="10">
    <source>
        <dbReference type="ARBA" id="ARBA00023128"/>
    </source>
</evidence>
<dbReference type="InterPro" id="IPR016156">
    <property type="entry name" value="FAD/NAD-linked_Rdtase_dimer_sf"/>
</dbReference>
<dbReference type="InterPro" id="IPR029324">
    <property type="entry name" value="AIF_C"/>
</dbReference>
<comment type="similarity">
    <text evidence="3">Belongs to the FAD-dependent oxidoreductase family.</text>
</comment>
<dbReference type="GO" id="GO:0071949">
    <property type="term" value="F:FAD binding"/>
    <property type="evidence" value="ECO:0007669"/>
    <property type="project" value="TreeGrafter"/>
</dbReference>
<sequence length="822" mass="92913">MTGRPGPDDPVPTSTSALISLYLEIIRMSTNPNPNIAKDLGNGLFLCIICSQQAKSKAWTAHVNGRKHRENLQRLKEKVVASSTKRQNEEKINEDNDVAIKRAKIDELREDKNYVVTTPWQAEAKLRSEPIETNTTRKNIIEGVPEGFFDDKSLNSRVKETIDKQKNLDLEYDRFMKELAEAEVKKDEAEELEEESTAIRNDIEIINEHIELWKSVEELEKKKEDLLSSLHNEPSKVCNMFRKCTQIYIRYGVRYPSPLVRNVCVNRIDSIRSKHDNSQENRNNWFNSNRVKLGIFAGAISIFPLYYFFKRYKSVLFEEKDNEPTSSTAHRNPSGIPAFVPYVCIGGGTASYYASLTIRARDPTARVLIIGDEQETPYNRPALSKELWWYGNDDAPKTLEYLAPSGRKRDVRYEVEGFYVAPDKIEQKEFGAVSFLRGRKVLRIDMKKKEVILDNNEKIGFEKCLIATGGKPKSMRVFDSVELKDAVTIFHKVFFVSPLYISLFWIDDYRKLDAIACQAKSIAMIGGGFLASELAYSLRKRYGKNGLSVHQIMPELGNFADILPEFLVEHIKNEMLSRGIQVIPNSAVKIARRLPDGRVELVLNDIYATKLTVDHVVVDAGIEPNVEVAMKSGLKLDKERGGILADAGMCVQSNIFAAGDVCSFDDITLGRRRLTQWEHAQISGRVAGENMTGGTKKYTHQSSFYTMLGSNVHFSGVGDVNAKYEMVSIFAEPLKDDPEALFRGIVFYLKEKRVVGVILYNVFGMGIEIARKIIADAREQGDVKQLAKLFDIYHTPGAEESKGEEEDANKEVESSAGRSEES</sequence>
<dbReference type="GO" id="GO:0016174">
    <property type="term" value="F:NAD(P)H oxidase H2O2-forming activity"/>
    <property type="evidence" value="ECO:0007669"/>
    <property type="project" value="TreeGrafter"/>
</dbReference>
<dbReference type="Pfam" id="PF07992">
    <property type="entry name" value="Pyr_redox_2"/>
    <property type="match status" value="1"/>
</dbReference>
<organism evidence="15 16">
    <name type="scientific">Acrobeloides nanus</name>
    <dbReference type="NCBI Taxonomy" id="290746"/>
    <lineage>
        <taxon>Eukaryota</taxon>
        <taxon>Metazoa</taxon>
        <taxon>Ecdysozoa</taxon>
        <taxon>Nematoda</taxon>
        <taxon>Chromadorea</taxon>
        <taxon>Rhabditida</taxon>
        <taxon>Tylenchina</taxon>
        <taxon>Cephalobomorpha</taxon>
        <taxon>Cephaloboidea</taxon>
        <taxon>Cephalobidae</taxon>
        <taxon>Acrobeloides</taxon>
    </lineage>
</organism>
<evidence type="ECO:0000313" key="16">
    <source>
        <dbReference type="WBParaSite" id="ACRNAN_Path_477.g1795.t1"/>
    </source>
</evidence>
<comment type="catalytic activity">
    <reaction evidence="11">
        <text>A + NADH + H(+) = AH2 + NAD(+)</text>
        <dbReference type="Rhea" id="RHEA:11356"/>
        <dbReference type="ChEBI" id="CHEBI:13193"/>
        <dbReference type="ChEBI" id="CHEBI:15378"/>
        <dbReference type="ChEBI" id="CHEBI:17499"/>
        <dbReference type="ChEBI" id="CHEBI:57540"/>
        <dbReference type="ChEBI" id="CHEBI:57945"/>
    </reaction>
</comment>
<dbReference type="Pfam" id="PF23406">
    <property type="entry name" value="ZNF380_CC"/>
    <property type="match status" value="1"/>
</dbReference>
<evidence type="ECO:0000256" key="9">
    <source>
        <dbReference type="ARBA" id="ARBA00023027"/>
    </source>
</evidence>